<dbReference type="Pfam" id="PF02410">
    <property type="entry name" value="RsfS"/>
    <property type="match status" value="1"/>
</dbReference>
<accession>A0A1S6U755</accession>
<dbReference type="GeneID" id="56566331"/>
<evidence type="ECO:0000313" key="3">
    <source>
        <dbReference type="EMBL" id="AQW87510.1"/>
    </source>
</evidence>
<dbReference type="InterPro" id="IPR043519">
    <property type="entry name" value="NT_sf"/>
</dbReference>
<dbReference type="Gene3D" id="3.30.460.10">
    <property type="entry name" value="Beta Polymerase, domain 2"/>
    <property type="match status" value="1"/>
</dbReference>
<protein>
    <recommendedName>
        <fullName evidence="2">Ribosomal silencing factor RsfS</fullName>
    </recommendedName>
</protein>
<comment type="similarity">
    <text evidence="1 2">Belongs to the Iojap/RsfS family.</text>
</comment>
<dbReference type="Proteomes" id="UP000190868">
    <property type="component" value="Chromosome"/>
</dbReference>
<keyword evidence="2" id="KW-0810">Translation regulation</keyword>
<reference evidence="4" key="1">
    <citation type="submission" date="2016-09" db="EMBL/GenBank/DDBJ databases">
        <title>Comparative genomics of the Campylobacter concisus group.</title>
        <authorList>
            <person name="Miller W.G."/>
            <person name="Yee E."/>
            <person name="Chapman M.H."/>
            <person name="Huynh S."/>
            <person name="Bono J.L."/>
            <person name="On S.L.W."/>
            <person name="StLeger J."/>
            <person name="Foster G."/>
            <person name="Parker C.T."/>
        </authorList>
    </citation>
    <scope>NUCLEOTIDE SEQUENCE [LARGE SCALE GENOMIC DNA]</scope>
    <source>
        <strain evidence="4">RM18021</strain>
    </source>
</reference>
<dbReference type="PANTHER" id="PTHR21043">
    <property type="entry name" value="IOJAP SUPERFAMILY ORTHOLOG"/>
    <property type="match status" value="1"/>
</dbReference>
<dbReference type="SUPFAM" id="SSF81301">
    <property type="entry name" value="Nucleotidyltransferase"/>
    <property type="match status" value="1"/>
</dbReference>
<comment type="function">
    <text evidence="2">Functions as a ribosomal silencing factor. Interacts with ribosomal protein uL14 (rplN), blocking formation of intersubunit bridge B8. Prevents association of the 30S and 50S ribosomal subunits and the formation of functional ribosomes, thus repressing translation.</text>
</comment>
<dbReference type="PANTHER" id="PTHR21043:SF0">
    <property type="entry name" value="MITOCHONDRIAL ASSEMBLY OF RIBOSOMAL LARGE SUBUNIT PROTEIN 1"/>
    <property type="match status" value="1"/>
</dbReference>
<dbReference type="InterPro" id="IPR004394">
    <property type="entry name" value="Iojap/RsfS/C7orf30"/>
</dbReference>
<evidence type="ECO:0000256" key="1">
    <source>
        <dbReference type="ARBA" id="ARBA00010574"/>
    </source>
</evidence>
<dbReference type="AlphaFoldDB" id="A0A1S6U755"/>
<proteinExistence type="inferred from homology"/>
<organism evidence="3 4">
    <name type="scientific">Campylobacter pinnipediorum subsp. caledonicus</name>
    <dbReference type="NCBI Taxonomy" id="1874362"/>
    <lineage>
        <taxon>Bacteria</taxon>
        <taxon>Pseudomonadati</taxon>
        <taxon>Campylobacterota</taxon>
        <taxon>Epsilonproteobacteria</taxon>
        <taxon>Campylobacterales</taxon>
        <taxon>Campylobacteraceae</taxon>
        <taxon>Campylobacter</taxon>
    </lineage>
</organism>
<evidence type="ECO:0000313" key="4">
    <source>
        <dbReference type="Proteomes" id="UP000190868"/>
    </source>
</evidence>
<dbReference type="GO" id="GO:0005737">
    <property type="term" value="C:cytoplasm"/>
    <property type="evidence" value="ECO:0007669"/>
    <property type="project" value="UniProtKB-SubCell"/>
</dbReference>
<dbReference type="GO" id="GO:0090071">
    <property type="term" value="P:negative regulation of ribosome biogenesis"/>
    <property type="evidence" value="ECO:0007669"/>
    <property type="project" value="UniProtKB-UniRule"/>
</dbReference>
<dbReference type="GO" id="GO:0042256">
    <property type="term" value="P:cytosolic ribosome assembly"/>
    <property type="evidence" value="ECO:0007669"/>
    <property type="project" value="UniProtKB-UniRule"/>
</dbReference>
<sequence>MQDISTRVEKIVSILDEKKAENIQAFDMRDDEYFVKFVVLATTLGQRHSMSLNDELKEKLKPDGEEFLNIESSDDWVVIDLGDILIHLFTPEYRAKYNIEELLSKLKKDTQN</sequence>
<dbReference type="RefSeq" id="WP_069632397.1">
    <property type="nucleotide sequence ID" value="NZ_CP017018.1"/>
</dbReference>
<dbReference type="NCBIfam" id="TIGR00090">
    <property type="entry name" value="rsfS_iojap_ybeB"/>
    <property type="match status" value="1"/>
</dbReference>
<dbReference type="HAMAP" id="MF_01477">
    <property type="entry name" value="Iojap_RsfS"/>
    <property type="match status" value="1"/>
</dbReference>
<keyword evidence="2" id="KW-0963">Cytoplasm</keyword>
<evidence type="ECO:0000256" key="2">
    <source>
        <dbReference type="HAMAP-Rule" id="MF_01477"/>
    </source>
</evidence>
<dbReference type="GO" id="GO:0043023">
    <property type="term" value="F:ribosomal large subunit binding"/>
    <property type="evidence" value="ECO:0007669"/>
    <property type="project" value="TreeGrafter"/>
</dbReference>
<gene>
    <name evidence="2 3" type="primary">rsfS</name>
    <name evidence="3" type="ORF">CPIN18021_0696</name>
</gene>
<keyword evidence="4" id="KW-1185">Reference proteome</keyword>
<keyword evidence="2" id="KW-0678">Repressor</keyword>
<dbReference type="EMBL" id="CP017258">
    <property type="protein sequence ID" value="AQW87510.1"/>
    <property type="molecule type" value="Genomic_DNA"/>
</dbReference>
<comment type="subunit">
    <text evidence="2">Interacts with ribosomal protein uL14 (rplN).</text>
</comment>
<dbReference type="KEGG" id="cpin:CPIN18020_0692"/>
<name>A0A1S6U755_9BACT</name>
<comment type="subcellular location">
    <subcellularLocation>
        <location evidence="2">Cytoplasm</location>
    </subcellularLocation>
</comment>
<dbReference type="GO" id="GO:0017148">
    <property type="term" value="P:negative regulation of translation"/>
    <property type="evidence" value="ECO:0007669"/>
    <property type="project" value="UniProtKB-UniRule"/>
</dbReference>